<proteinExistence type="predicted"/>
<dbReference type="EMBL" id="LR899009">
    <property type="protein sequence ID" value="CAD7077920.1"/>
    <property type="molecule type" value="Genomic_DNA"/>
</dbReference>
<organism evidence="2 3">
    <name type="scientific">Hermetia illucens</name>
    <name type="common">Black soldier fly</name>
    <dbReference type="NCBI Taxonomy" id="343691"/>
    <lineage>
        <taxon>Eukaryota</taxon>
        <taxon>Metazoa</taxon>
        <taxon>Ecdysozoa</taxon>
        <taxon>Arthropoda</taxon>
        <taxon>Hexapoda</taxon>
        <taxon>Insecta</taxon>
        <taxon>Pterygota</taxon>
        <taxon>Neoptera</taxon>
        <taxon>Endopterygota</taxon>
        <taxon>Diptera</taxon>
        <taxon>Brachycera</taxon>
        <taxon>Stratiomyomorpha</taxon>
        <taxon>Stratiomyidae</taxon>
        <taxon>Hermetiinae</taxon>
        <taxon>Hermetia</taxon>
    </lineage>
</organism>
<evidence type="ECO:0000313" key="3">
    <source>
        <dbReference type="Proteomes" id="UP000594454"/>
    </source>
</evidence>
<gene>
    <name evidence="2" type="ORF">HERILL_LOCUS1218</name>
</gene>
<protein>
    <submittedName>
        <fullName evidence="2">Uncharacterized protein</fullName>
    </submittedName>
</protein>
<dbReference type="Proteomes" id="UP000594454">
    <property type="component" value="Chromosome 1"/>
</dbReference>
<name>A0A7R8UBV9_HERIL</name>
<feature type="compositionally biased region" description="Polar residues" evidence="1">
    <location>
        <begin position="76"/>
        <end position="91"/>
    </location>
</feature>
<feature type="region of interest" description="Disordered" evidence="1">
    <location>
        <begin position="76"/>
        <end position="98"/>
    </location>
</feature>
<evidence type="ECO:0000313" key="2">
    <source>
        <dbReference type="EMBL" id="CAD7077920.1"/>
    </source>
</evidence>
<evidence type="ECO:0000256" key="1">
    <source>
        <dbReference type="SAM" id="MobiDB-lite"/>
    </source>
</evidence>
<keyword evidence="3" id="KW-1185">Reference proteome</keyword>
<dbReference type="InParanoid" id="A0A7R8UBV9"/>
<dbReference type="AlphaFoldDB" id="A0A7R8UBV9"/>
<reference evidence="2 3" key="1">
    <citation type="submission" date="2020-11" db="EMBL/GenBank/DDBJ databases">
        <authorList>
            <person name="Wallbank WR R."/>
            <person name="Pardo Diaz C."/>
            <person name="Kozak K."/>
            <person name="Martin S."/>
            <person name="Jiggins C."/>
            <person name="Moest M."/>
            <person name="Warren A I."/>
            <person name="Generalovic N T."/>
            <person name="Byers J.R.P. K."/>
            <person name="Montejo-Kovacevich G."/>
            <person name="Yen C E."/>
        </authorList>
    </citation>
    <scope>NUCLEOTIDE SEQUENCE [LARGE SCALE GENOMIC DNA]</scope>
</reference>
<accession>A0A7R8UBV9</accession>
<sequence length="98" mass="11254">MPNVAKELGEEHAKDKFMEACDASRKEKFGELSVLNLRGEAVEYLHCCSLIHTNNKFFAGEKFKITASKRRSCSISKTSFRQNSKQNNKISQPYFHHT</sequence>